<feature type="domain" description="Major facilitator superfamily (MFS) profile" evidence="6">
    <location>
        <begin position="31"/>
        <end position="418"/>
    </location>
</feature>
<keyword evidence="1 5" id="KW-0812">Transmembrane</keyword>
<feature type="transmembrane region" description="Helical" evidence="5">
    <location>
        <begin position="31"/>
        <end position="53"/>
    </location>
</feature>
<reference evidence="7 8" key="1">
    <citation type="submission" date="2018-09" db="EMBL/GenBank/DDBJ databases">
        <authorList>
            <person name="Zhu H."/>
        </authorList>
    </citation>
    <scope>NUCLEOTIDE SEQUENCE [LARGE SCALE GENOMIC DNA]</scope>
    <source>
        <strain evidence="7 8">K1W22B-8</strain>
    </source>
</reference>
<evidence type="ECO:0000313" key="8">
    <source>
        <dbReference type="Proteomes" id="UP000284605"/>
    </source>
</evidence>
<evidence type="ECO:0000256" key="5">
    <source>
        <dbReference type="SAM" id="Phobius"/>
    </source>
</evidence>
<evidence type="ECO:0000313" key="7">
    <source>
        <dbReference type="EMBL" id="RJF94652.1"/>
    </source>
</evidence>
<dbReference type="EMBL" id="QYUK01000008">
    <property type="protein sequence ID" value="RJF94652.1"/>
    <property type="molecule type" value="Genomic_DNA"/>
</dbReference>
<feature type="transmembrane region" description="Helical" evidence="5">
    <location>
        <begin position="168"/>
        <end position="192"/>
    </location>
</feature>
<dbReference type="SUPFAM" id="SSF103473">
    <property type="entry name" value="MFS general substrate transporter"/>
    <property type="match status" value="1"/>
</dbReference>
<feature type="transmembrane region" description="Helical" evidence="5">
    <location>
        <begin position="65"/>
        <end position="85"/>
    </location>
</feature>
<dbReference type="InterPro" id="IPR011701">
    <property type="entry name" value="MFS"/>
</dbReference>
<dbReference type="RefSeq" id="WP_119775954.1">
    <property type="nucleotide sequence ID" value="NZ_QYUK01000008.1"/>
</dbReference>
<evidence type="ECO:0000259" key="6">
    <source>
        <dbReference type="PROSITE" id="PS50850"/>
    </source>
</evidence>
<feature type="region of interest" description="Disordered" evidence="4">
    <location>
        <begin position="1"/>
        <end position="20"/>
    </location>
</feature>
<name>A0A418WTR3_9PROT</name>
<evidence type="ECO:0000256" key="4">
    <source>
        <dbReference type="SAM" id="MobiDB-lite"/>
    </source>
</evidence>
<feature type="transmembrane region" description="Helical" evidence="5">
    <location>
        <begin position="122"/>
        <end position="147"/>
    </location>
</feature>
<dbReference type="Gene3D" id="1.20.1250.20">
    <property type="entry name" value="MFS general substrate transporter like domains"/>
    <property type="match status" value="1"/>
</dbReference>
<feature type="transmembrane region" description="Helical" evidence="5">
    <location>
        <begin position="198"/>
        <end position="217"/>
    </location>
</feature>
<gene>
    <name evidence="7" type="ORF">D3874_02155</name>
</gene>
<dbReference type="PANTHER" id="PTHR23546">
    <property type="entry name" value="TRANSPORT PROTEIN"/>
    <property type="match status" value="1"/>
</dbReference>
<evidence type="ECO:0000256" key="2">
    <source>
        <dbReference type="ARBA" id="ARBA00022989"/>
    </source>
</evidence>
<proteinExistence type="predicted"/>
<dbReference type="PANTHER" id="PTHR23546:SF1">
    <property type="entry name" value="MEMBRANE PROTEIN"/>
    <property type="match status" value="1"/>
</dbReference>
<organism evidence="7 8">
    <name type="scientific">Oleomonas cavernae</name>
    <dbReference type="NCBI Taxonomy" id="2320859"/>
    <lineage>
        <taxon>Bacteria</taxon>
        <taxon>Pseudomonadati</taxon>
        <taxon>Pseudomonadota</taxon>
        <taxon>Alphaproteobacteria</taxon>
        <taxon>Acetobacterales</taxon>
        <taxon>Acetobacteraceae</taxon>
        <taxon>Oleomonas</taxon>
    </lineage>
</organism>
<dbReference type="GO" id="GO:0022857">
    <property type="term" value="F:transmembrane transporter activity"/>
    <property type="evidence" value="ECO:0007669"/>
    <property type="project" value="InterPro"/>
</dbReference>
<dbReference type="InterPro" id="IPR020846">
    <property type="entry name" value="MFS_dom"/>
</dbReference>
<evidence type="ECO:0000256" key="1">
    <source>
        <dbReference type="ARBA" id="ARBA00022692"/>
    </source>
</evidence>
<protein>
    <submittedName>
        <fullName evidence="7">MFS transporter</fullName>
    </submittedName>
</protein>
<dbReference type="PROSITE" id="PS50850">
    <property type="entry name" value="MFS"/>
    <property type="match status" value="1"/>
</dbReference>
<dbReference type="Pfam" id="PF07690">
    <property type="entry name" value="MFS_1"/>
    <property type="match status" value="1"/>
</dbReference>
<dbReference type="AlphaFoldDB" id="A0A418WTR3"/>
<comment type="caution">
    <text evidence="7">The sequence shown here is derived from an EMBL/GenBank/DDBJ whole genome shotgun (WGS) entry which is preliminary data.</text>
</comment>
<feature type="transmembrane region" description="Helical" evidence="5">
    <location>
        <begin position="368"/>
        <end position="388"/>
    </location>
</feature>
<evidence type="ECO:0000256" key="3">
    <source>
        <dbReference type="ARBA" id="ARBA00023136"/>
    </source>
</evidence>
<dbReference type="OrthoDB" id="9810492at2"/>
<dbReference type="CDD" id="cd17325">
    <property type="entry name" value="MFS_MdtG_SLC18_like"/>
    <property type="match status" value="1"/>
</dbReference>
<feature type="transmembrane region" description="Helical" evidence="5">
    <location>
        <begin position="274"/>
        <end position="297"/>
    </location>
</feature>
<keyword evidence="3 5" id="KW-0472">Membrane</keyword>
<feature type="transmembrane region" description="Helical" evidence="5">
    <location>
        <begin position="238"/>
        <end position="262"/>
    </location>
</feature>
<dbReference type="InterPro" id="IPR036259">
    <property type="entry name" value="MFS_trans_sf"/>
</dbReference>
<accession>A0A418WTR3</accession>
<sequence length="439" mass="46569">MPDTDNQPARQKAGDDEQATLPMAPAARRRAFAVLTICLMCTGFSQSVVYAILPPIARDLGLTELQVGSIFVLSSAFWVVTTPWWGRRSDHLGRRRTILIGLLGFTLSMLLFTLVLQAAREGWIAVALAFPLLVAVRSTYGLVVSAASPSAQAYVADRTTRTERTRAIASLAAAFGLGATLGPGLSASLVVLGILAPFYFTAFLGLLSVLLAWKALPEHAPPQPSKTRIRLSVFDRRIVLNLANGAIISSAQAAMIQTVAFYMMDRLTLPLDSAAQFAGIGLMAASLAALFGQLVVVHRFRMSAPVLERVGLGVSAVAFLGLAFAYELGPLVFALTIIGLGQGMSRPGNVAVGSLVVQRHEQGAVAGLNNATAAFGFLVMPFIVMPAYKINPALPYFIGAGLLGMGLLISFLDPNTRKALAVGPDGYDTDEMDDNLPPI</sequence>
<dbReference type="Proteomes" id="UP000284605">
    <property type="component" value="Unassembled WGS sequence"/>
</dbReference>
<feature type="transmembrane region" description="Helical" evidence="5">
    <location>
        <begin position="97"/>
        <end position="116"/>
    </location>
</feature>
<keyword evidence="8" id="KW-1185">Reference proteome</keyword>
<feature type="transmembrane region" description="Helical" evidence="5">
    <location>
        <begin position="394"/>
        <end position="412"/>
    </location>
</feature>
<keyword evidence="2 5" id="KW-1133">Transmembrane helix</keyword>